<feature type="region of interest" description="Disordered" evidence="6">
    <location>
        <begin position="175"/>
        <end position="200"/>
    </location>
</feature>
<evidence type="ECO:0000256" key="2">
    <source>
        <dbReference type="ARBA" id="ARBA00022679"/>
    </source>
</evidence>
<feature type="binding site" evidence="5">
    <location>
        <position position="263"/>
    </location>
    <ligand>
        <name>S-adenosyl-L-methionine</name>
        <dbReference type="ChEBI" id="CHEBI:59789"/>
    </ligand>
</feature>
<feature type="binding site" evidence="5">
    <location>
        <position position="159"/>
    </location>
    <ligand>
        <name>S-adenosyl-L-methionine</name>
        <dbReference type="ChEBI" id="CHEBI:59789"/>
    </ligand>
</feature>
<keyword evidence="3 5" id="KW-0949">S-adenosyl-L-methionine</keyword>
<dbReference type="InterPro" id="IPR023269">
    <property type="entry name" value="RCMT_subfamily_9"/>
</dbReference>
<feature type="binding site" evidence="5">
    <location>
        <position position="132"/>
    </location>
    <ligand>
        <name>S-adenosyl-L-methionine</name>
        <dbReference type="ChEBI" id="CHEBI:59789"/>
    </ligand>
</feature>
<keyword evidence="4 5" id="KW-0694">RNA-binding</keyword>
<evidence type="ECO:0000256" key="6">
    <source>
        <dbReference type="SAM" id="MobiDB-lite"/>
    </source>
</evidence>
<dbReference type="PROSITE" id="PS51686">
    <property type="entry name" value="SAM_MT_RSMB_NOP"/>
    <property type="match status" value="1"/>
</dbReference>
<dbReference type="EMBL" id="JADGJQ010000028">
    <property type="protein sequence ID" value="KAJ3178205.1"/>
    <property type="molecule type" value="Genomic_DNA"/>
</dbReference>
<dbReference type="Gene3D" id="3.40.50.150">
    <property type="entry name" value="Vaccinia Virus protein VP39"/>
    <property type="match status" value="1"/>
</dbReference>
<keyword evidence="1 5" id="KW-0489">Methyltransferase</keyword>
<comment type="similarity">
    <text evidence="5">Belongs to the class I-like SAM-binding methyltransferase superfamily. RsmB/NOP family.</text>
</comment>
<keyword evidence="9" id="KW-1185">Reference proteome</keyword>
<dbReference type="Proteomes" id="UP001212152">
    <property type="component" value="Unassembled WGS sequence"/>
</dbReference>
<feature type="active site" description="Nucleophile" evidence="5">
    <location>
        <position position="325"/>
    </location>
</feature>
<evidence type="ECO:0000256" key="4">
    <source>
        <dbReference type="ARBA" id="ARBA00022884"/>
    </source>
</evidence>
<dbReference type="SUPFAM" id="SSF53335">
    <property type="entry name" value="S-adenosyl-L-methionine-dependent methyltransferases"/>
    <property type="match status" value="1"/>
</dbReference>
<dbReference type="InterPro" id="IPR001678">
    <property type="entry name" value="MeTrfase_RsmB-F_NOP2_dom"/>
</dbReference>
<dbReference type="GO" id="GO:0008173">
    <property type="term" value="F:RNA methyltransferase activity"/>
    <property type="evidence" value="ECO:0007669"/>
    <property type="project" value="InterPro"/>
</dbReference>
<comment type="caution">
    <text evidence="5">Lacks conserved residue(s) required for the propagation of feature annotation.</text>
</comment>
<evidence type="ECO:0000313" key="8">
    <source>
        <dbReference type="EMBL" id="KAJ3178205.1"/>
    </source>
</evidence>
<dbReference type="InterPro" id="IPR029063">
    <property type="entry name" value="SAM-dependent_MTases_sf"/>
</dbReference>
<evidence type="ECO:0000313" key="9">
    <source>
        <dbReference type="Proteomes" id="UP001212152"/>
    </source>
</evidence>
<dbReference type="GO" id="GO:0001510">
    <property type="term" value="P:RNA methylation"/>
    <property type="evidence" value="ECO:0007669"/>
    <property type="project" value="InterPro"/>
</dbReference>
<evidence type="ECO:0000256" key="5">
    <source>
        <dbReference type="PROSITE-ProRule" id="PRU01023"/>
    </source>
</evidence>
<evidence type="ECO:0000256" key="1">
    <source>
        <dbReference type="ARBA" id="ARBA00022603"/>
    </source>
</evidence>
<feature type="domain" description="SAM-dependent MTase RsmB/NOP-type" evidence="7">
    <location>
        <begin position="17"/>
        <end position="402"/>
    </location>
</feature>
<dbReference type="PRINTS" id="PR02008">
    <property type="entry name" value="RCMTFAMILY"/>
</dbReference>
<proteinExistence type="inferred from homology"/>
<dbReference type="PRINTS" id="PR02010">
    <property type="entry name" value="RCMT9"/>
</dbReference>
<protein>
    <recommendedName>
        <fullName evidence="7">SAM-dependent MTase RsmB/NOP-type domain-containing protein</fullName>
    </recommendedName>
</protein>
<dbReference type="Pfam" id="PF01189">
    <property type="entry name" value="Methyltr_RsmB-F"/>
    <property type="match status" value="2"/>
</dbReference>
<evidence type="ECO:0000259" key="7">
    <source>
        <dbReference type="PROSITE" id="PS51686"/>
    </source>
</evidence>
<dbReference type="AlphaFoldDB" id="A0AAD5TLK1"/>
<accession>A0AAD5TLK1</accession>
<keyword evidence="2 5" id="KW-0808">Transferase</keyword>
<evidence type="ECO:0000256" key="3">
    <source>
        <dbReference type="ARBA" id="ARBA00022691"/>
    </source>
</evidence>
<reference evidence="8" key="1">
    <citation type="submission" date="2020-05" db="EMBL/GenBank/DDBJ databases">
        <title>Phylogenomic resolution of chytrid fungi.</title>
        <authorList>
            <person name="Stajich J.E."/>
            <person name="Amses K."/>
            <person name="Simmons R."/>
            <person name="Seto K."/>
            <person name="Myers J."/>
            <person name="Bonds A."/>
            <person name="Quandt C.A."/>
            <person name="Barry K."/>
            <person name="Liu P."/>
            <person name="Grigoriev I."/>
            <person name="Longcore J.E."/>
            <person name="James T.Y."/>
        </authorList>
    </citation>
    <scope>NUCLEOTIDE SEQUENCE</scope>
    <source>
        <strain evidence="8">JEL0379</strain>
    </source>
</reference>
<dbReference type="PANTHER" id="PTHR22807">
    <property type="entry name" value="NOP2 YEAST -RELATED NOL1/NOP2/FMU SUN DOMAIN-CONTAINING"/>
    <property type="match status" value="1"/>
</dbReference>
<dbReference type="InterPro" id="IPR049560">
    <property type="entry name" value="MeTrfase_RsmB-F_NOP2_cat"/>
</dbReference>
<dbReference type="GO" id="GO:0003723">
    <property type="term" value="F:RNA binding"/>
    <property type="evidence" value="ECO:0007669"/>
    <property type="project" value="UniProtKB-UniRule"/>
</dbReference>
<gene>
    <name evidence="8" type="ORF">HDU87_003757</name>
</gene>
<dbReference type="CDD" id="cd02440">
    <property type="entry name" value="AdoMet_MTases"/>
    <property type="match status" value="1"/>
</dbReference>
<dbReference type="InterPro" id="IPR023267">
    <property type="entry name" value="RCMT"/>
</dbReference>
<comment type="caution">
    <text evidence="8">The sequence shown here is derived from an EMBL/GenBank/DDBJ whole genome shotgun (WGS) entry which is preliminary data.</text>
</comment>
<sequence>MHPEFLSFLAANGVDPQEYIYETPIPRYIRLNPRKDAQPTVAALSAALKAPLSAVPWFPSFYRLDPDVRVGSSAPYKSAEIYGTDVASGVAVHALGVEPNDHVLDLCAAPGMKLCLVADLQAGGSGTCTGVDVSLDRMRVARNVVRKYGAQNARLYVADGTTFDVRPPGRLLQAEAVDGEAEDDLLERSPAESEENSTPDFDLFAESIEDDDDGETAYVSAVPSKEPLPGHPAPPKTKLFHASRLLRHLPPSPSSLYDKVLVDAECTHDGSIAHLLKYDRLGWATFSAKFLDPGRLANLHSLQLALLSNGFRLCKPGGTVVYATCSFTTAQNEDIVRDFMATMPDGGVRLDKIDPVDERHPFPVAKSLKALYPDVPGIELCLRFSPVASQTSGLFIAKFSKLR</sequence>
<organism evidence="8 9">
    <name type="scientific">Geranomyces variabilis</name>
    <dbReference type="NCBI Taxonomy" id="109894"/>
    <lineage>
        <taxon>Eukaryota</taxon>
        <taxon>Fungi</taxon>
        <taxon>Fungi incertae sedis</taxon>
        <taxon>Chytridiomycota</taxon>
        <taxon>Chytridiomycota incertae sedis</taxon>
        <taxon>Chytridiomycetes</taxon>
        <taxon>Spizellomycetales</taxon>
        <taxon>Powellomycetaceae</taxon>
        <taxon>Geranomyces</taxon>
    </lineage>
</organism>
<dbReference type="PANTHER" id="PTHR22807:SF16">
    <property type="entry name" value="SAM-DEPENDENT MTASE RSMB_NOP-TYPE DOMAIN-CONTAINING PROTEIN"/>
    <property type="match status" value="1"/>
</dbReference>
<name>A0AAD5TLK1_9FUNG</name>